<evidence type="ECO:0000313" key="4">
    <source>
        <dbReference type="Proteomes" id="UP000264002"/>
    </source>
</evidence>
<dbReference type="CDD" id="cd06587">
    <property type="entry name" value="VOC"/>
    <property type="match status" value="1"/>
</dbReference>
<dbReference type="Gene3D" id="3.10.180.10">
    <property type="entry name" value="2,3-Dihydroxybiphenyl 1,2-Dioxygenase, domain 1"/>
    <property type="match status" value="1"/>
</dbReference>
<keyword evidence="1" id="KW-0479">Metal-binding</keyword>
<dbReference type="InterPro" id="IPR037523">
    <property type="entry name" value="VOC_core"/>
</dbReference>
<dbReference type="OrthoDB" id="192739at2"/>
<evidence type="ECO:0000256" key="1">
    <source>
        <dbReference type="ARBA" id="ARBA00022723"/>
    </source>
</evidence>
<evidence type="ECO:0000313" key="3">
    <source>
        <dbReference type="EMBL" id="RFU95413.1"/>
    </source>
</evidence>
<gene>
    <name evidence="3" type="ORF">DYP60_05200</name>
</gene>
<feature type="domain" description="VOC" evidence="2">
    <location>
        <begin position="2"/>
        <end position="118"/>
    </location>
</feature>
<dbReference type="GO" id="GO:0004493">
    <property type="term" value="F:methylmalonyl-CoA epimerase activity"/>
    <property type="evidence" value="ECO:0007669"/>
    <property type="project" value="TreeGrafter"/>
</dbReference>
<reference evidence="4" key="1">
    <citation type="submission" date="2018-08" db="EMBL/GenBank/DDBJ databases">
        <authorList>
            <person name="Grouzdev D.S."/>
            <person name="Krutkina M.S."/>
        </authorList>
    </citation>
    <scope>NUCLEOTIDE SEQUENCE [LARGE SCALE GENOMIC DNA]</scope>
    <source>
        <strain evidence="4">4-11</strain>
    </source>
</reference>
<dbReference type="Pfam" id="PF00903">
    <property type="entry name" value="Glyoxalase"/>
    <property type="match status" value="1"/>
</dbReference>
<dbReference type="RefSeq" id="WP_117329825.1">
    <property type="nucleotide sequence ID" value="NZ_QUWK01000004.1"/>
</dbReference>
<dbReference type="InterPro" id="IPR004360">
    <property type="entry name" value="Glyas_Fos-R_dOase_dom"/>
</dbReference>
<dbReference type="PANTHER" id="PTHR43048">
    <property type="entry name" value="METHYLMALONYL-COA EPIMERASE"/>
    <property type="match status" value="1"/>
</dbReference>
<dbReference type="Proteomes" id="UP000264002">
    <property type="component" value="Unassembled WGS sequence"/>
</dbReference>
<accession>A0A372MIY6</accession>
<proteinExistence type="predicted"/>
<dbReference type="PROSITE" id="PS51819">
    <property type="entry name" value="VOC"/>
    <property type="match status" value="1"/>
</dbReference>
<protein>
    <submittedName>
        <fullName evidence="3">VOC family protein</fullName>
    </submittedName>
</protein>
<keyword evidence="4" id="KW-1185">Reference proteome</keyword>
<organism evidence="3 4">
    <name type="scientific">Sphaerochaeta halotolerans</name>
    <dbReference type="NCBI Taxonomy" id="2293840"/>
    <lineage>
        <taxon>Bacteria</taxon>
        <taxon>Pseudomonadati</taxon>
        <taxon>Spirochaetota</taxon>
        <taxon>Spirochaetia</taxon>
        <taxon>Spirochaetales</taxon>
        <taxon>Sphaerochaetaceae</taxon>
        <taxon>Sphaerochaeta</taxon>
    </lineage>
</organism>
<dbReference type="SUPFAM" id="SSF54593">
    <property type="entry name" value="Glyoxalase/Bleomycin resistance protein/Dihydroxybiphenyl dioxygenase"/>
    <property type="match status" value="1"/>
</dbReference>
<comment type="caution">
    <text evidence="3">The sequence shown here is derived from an EMBL/GenBank/DDBJ whole genome shotgun (WGS) entry which is preliminary data.</text>
</comment>
<sequence length="119" mass="13458">MEYLWTTITVKSMEESLEFYQNVLSLPINNRMKMPSGEIVFLGDGETKIELIYHEGEESFSSGKNISIGLSVENLDAFMEMLKEKGIPIAEGPFAPNPSLRFCFVHDPNGVRVQLVERT</sequence>
<name>A0A372MIY6_9SPIR</name>
<reference evidence="3 4" key="2">
    <citation type="submission" date="2018-09" db="EMBL/GenBank/DDBJ databases">
        <title>Genome of Sphaerochaeta halotolerans strain 4-11.</title>
        <authorList>
            <person name="Nazina T.N."/>
            <person name="Sokolova D.S."/>
        </authorList>
    </citation>
    <scope>NUCLEOTIDE SEQUENCE [LARGE SCALE GENOMIC DNA]</scope>
    <source>
        <strain evidence="3 4">4-11</strain>
    </source>
</reference>
<evidence type="ECO:0000259" key="2">
    <source>
        <dbReference type="PROSITE" id="PS51819"/>
    </source>
</evidence>
<dbReference type="InterPro" id="IPR029068">
    <property type="entry name" value="Glyas_Bleomycin-R_OHBP_Dase"/>
</dbReference>
<dbReference type="AlphaFoldDB" id="A0A372MIY6"/>
<dbReference type="GO" id="GO:0046491">
    <property type="term" value="P:L-methylmalonyl-CoA metabolic process"/>
    <property type="evidence" value="ECO:0007669"/>
    <property type="project" value="TreeGrafter"/>
</dbReference>
<dbReference type="InterPro" id="IPR051785">
    <property type="entry name" value="MMCE/EMCE_epimerase"/>
</dbReference>
<dbReference type="GO" id="GO:0046872">
    <property type="term" value="F:metal ion binding"/>
    <property type="evidence" value="ECO:0007669"/>
    <property type="project" value="UniProtKB-KW"/>
</dbReference>
<dbReference type="PANTHER" id="PTHR43048:SF3">
    <property type="entry name" value="METHYLMALONYL-COA EPIMERASE, MITOCHONDRIAL"/>
    <property type="match status" value="1"/>
</dbReference>
<dbReference type="EMBL" id="QUWK01000004">
    <property type="protein sequence ID" value="RFU95413.1"/>
    <property type="molecule type" value="Genomic_DNA"/>
</dbReference>